<gene>
    <name evidence="7" type="ORF">PH603_06505</name>
</gene>
<reference evidence="7" key="1">
    <citation type="submission" date="2023-01" db="EMBL/GenBank/DDBJ databases">
        <title>The genome sequence of Kordiimonadaceae bacterium 6D33.</title>
        <authorList>
            <person name="Liu Y."/>
        </authorList>
    </citation>
    <scope>NUCLEOTIDE SEQUENCE</scope>
    <source>
        <strain evidence="7">6D33</strain>
    </source>
</reference>
<evidence type="ECO:0000256" key="4">
    <source>
        <dbReference type="ARBA" id="ARBA00022989"/>
    </source>
</evidence>
<evidence type="ECO:0000256" key="1">
    <source>
        <dbReference type="ARBA" id="ARBA00004651"/>
    </source>
</evidence>
<keyword evidence="5 6" id="KW-0472">Membrane</keyword>
<organism evidence="7 8">
    <name type="scientific">Gimibacter soli</name>
    <dbReference type="NCBI Taxonomy" id="3024400"/>
    <lineage>
        <taxon>Bacteria</taxon>
        <taxon>Pseudomonadati</taxon>
        <taxon>Pseudomonadota</taxon>
        <taxon>Alphaproteobacteria</taxon>
        <taxon>Kordiimonadales</taxon>
        <taxon>Temperatibacteraceae</taxon>
        <taxon>Gimibacter</taxon>
    </lineage>
</organism>
<proteinExistence type="predicted"/>
<dbReference type="GO" id="GO:0043190">
    <property type="term" value="C:ATP-binding cassette (ABC) transporter complex"/>
    <property type="evidence" value="ECO:0007669"/>
    <property type="project" value="TreeGrafter"/>
</dbReference>
<dbReference type="EMBL" id="CP116805">
    <property type="protein sequence ID" value="WCL55408.1"/>
    <property type="molecule type" value="Genomic_DNA"/>
</dbReference>
<feature type="transmembrane region" description="Helical" evidence="6">
    <location>
        <begin position="61"/>
        <end position="79"/>
    </location>
</feature>
<dbReference type="AlphaFoldDB" id="A0AAF0BIH2"/>
<dbReference type="InterPro" id="IPR005495">
    <property type="entry name" value="LptG/LptF_permease"/>
</dbReference>
<feature type="transmembrane region" description="Helical" evidence="6">
    <location>
        <begin position="12"/>
        <end position="30"/>
    </location>
</feature>
<keyword evidence="8" id="KW-1185">Reference proteome</keyword>
<evidence type="ECO:0000256" key="5">
    <source>
        <dbReference type="ARBA" id="ARBA00023136"/>
    </source>
</evidence>
<comment type="subcellular location">
    <subcellularLocation>
        <location evidence="1">Cell membrane</location>
        <topology evidence="1">Multi-pass membrane protein</topology>
    </subcellularLocation>
</comment>
<dbReference type="Pfam" id="PF03739">
    <property type="entry name" value="LptF_LptG"/>
    <property type="match status" value="1"/>
</dbReference>
<dbReference type="PANTHER" id="PTHR33529">
    <property type="entry name" value="SLR0882 PROTEIN-RELATED"/>
    <property type="match status" value="1"/>
</dbReference>
<sequence>MVPSLDRYIARQIFTPMAATMALTILLLLLDKMLRLFQFTLNEGGPLKVVFDLLVYMVPEYAVFGAPISLLLGVLLAYRRIAMQQEMAAMLACRFGPWQLLRVPMIFGMLMAAVNFALVSYIQPHSEFAYRELTFKASIGAFGRSIQLAEFVSLGKGTTMRAQSFDRDTGMLTDIFLYEHSANGAEVVAAAKSGQFLRSSNDTVVILRLEDGQIFTAGISDWPQPGLLTFDQHDIAVPLPLIEEFRNRGGTEKERTLAELISMALSGKIPEIERRAASGESQRRIILGLLPLVLPFLAVAIAAPPPRRASASGVVIGLSLLILMFKVLEFGSNVTSFPPGYVLWPALAVYMALGFRCFYVFAYKCGQHPLDGFFKVIDLFPRLPIVRWLRRRKPSLPAA</sequence>
<feature type="transmembrane region" description="Helical" evidence="6">
    <location>
        <begin position="100"/>
        <end position="122"/>
    </location>
</feature>
<accession>A0AAF0BIH2</accession>
<feature type="transmembrane region" description="Helical" evidence="6">
    <location>
        <begin position="285"/>
        <end position="303"/>
    </location>
</feature>
<dbReference type="KEGG" id="gso:PH603_06505"/>
<evidence type="ECO:0000313" key="7">
    <source>
        <dbReference type="EMBL" id="WCL55408.1"/>
    </source>
</evidence>
<evidence type="ECO:0000313" key="8">
    <source>
        <dbReference type="Proteomes" id="UP001217500"/>
    </source>
</evidence>
<name>A0AAF0BIH2_9PROT</name>
<dbReference type="RefSeq" id="WP_289505218.1">
    <property type="nucleotide sequence ID" value="NZ_CP116805.1"/>
</dbReference>
<feature type="transmembrane region" description="Helical" evidence="6">
    <location>
        <begin position="309"/>
        <end position="328"/>
    </location>
</feature>
<keyword evidence="2" id="KW-1003">Cell membrane</keyword>
<protein>
    <submittedName>
        <fullName evidence="7">LptF/LptG family permease</fullName>
    </submittedName>
</protein>
<evidence type="ECO:0000256" key="6">
    <source>
        <dbReference type="SAM" id="Phobius"/>
    </source>
</evidence>
<feature type="transmembrane region" description="Helical" evidence="6">
    <location>
        <begin position="340"/>
        <end position="361"/>
    </location>
</feature>
<evidence type="ECO:0000256" key="2">
    <source>
        <dbReference type="ARBA" id="ARBA00022475"/>
    </source>
</evidence>
<keyword evidence="3 6" id="KW-0812">Transmembrane</keyword>
<dbReference type="GO" id="GO:0015920">
    <property type="term" value="P:lipopolysaccharide transport"/>
    <property type="evidence" value="ECO:0007669"/>
    <property type="project" value="TreeGrafter"/>
</dbReference>
<dbReference type="Proteomes" id="UP001217500">
    <property type="component" value="Chromosome"/>
</dbReference>
<evidence type="ECO:0000256" key="3">
    <source>
        <dbReference type="ARBA" id="ARBA00022692"/>
    </source>
</evidence>
<dbReference type="PANTHER" id="PTHR33529:SF2">
    <property type="entry name" value="LIPOPOLYSACCHARIDE EXPORT SYSTEM PERMEASE PROTEIN LPTG"/>
    <property type="match status" value="1"/>
</dbReference>
<keyword evidence="4 6" id="KW-1133">Transmembrane helix</keyword>